<dbReference type="Proteomes" id="UP000001660">
    <property type="component" value="Chromosome"/>
</dbReference>
<feature type="transmembrane region" description="Helical" evidence="6">
    <location>
        <begin position="368"/>
        <end position="388"/>
    </location>
</feature>
<dbReference type="eggNOG" id="COG3307">
    <property type="taxonomic scope" value="Bacteria"/>
</dbReference>
<evidence type="ECO:0000256" key="2">
    <source>
        <dbReference type="ARBA" id="ARBA00022692"/>
    </source>
</evidence>
<protein>
    <recommendedName>
        <fullName evidence="7">O-antigen ligase-related domain-containing protein</fullName>
    </recommendedName>
</protein>
<dbReference type="HOGENOM" id="CLU_665132_0_0_0"/>
<evidence type="ECO:0000256" key="1">
    <source>
        <dbReference type="ARBA" id="ARBA00004141"/>
    </source>
</evidence>
<evidence type="ECO:0000313" key="9">
    <source>
        <dbReference type="Proteomes" id="UP000001660"/>
    </source>
</evidence>
<organism evidence="8 9">
    <name type="scientific">Nitrospira defluvii</name>
    <dbReference type="NCBI Taxonomy" id="330214"/>
    <lineage>
        <taxon>Bacteria</taxon>
        <taxon>Pseudomonadati</taxon>
        <taxon>Nitrospirota</taxon>
        <taxon>Nitrospiria</taxon>
        <taxon>Nitrospirales</taxon>
        <taxon>Nitrospiraceae</taxon>
        <taxon>Nitrospira</taxon>
    </lineage>
</organism>
<evidence type="ECO:0000256" key="5">
    <source>
        <dbReference type="SAM" id="MobiDB-lite"/>
    </source>
</evidence>
<keyword evidence="2 6" id="KW-0812">Transmembrane</keyword>
<dbReference type="PANTHER" id="PTHR37422:SF13">
    <property type="entry name" value="LIPOPOLYSACCHARIDE BIOSYNTHESIS PROTEIN PA4999-RELATED"/>
    <property type="match status" value="1"/>
</dbReference>
<sequence>MVAVACSSFFPMLFRYQEHAVIVLVVLSLGMCAIERVSPWIKTPLDLPLWLFMIWVLCTVPFATDSAYSFAEWKKFVAQAGVLYWSLLVLDRCRRENLPQQILWALALTGAALAVYSLVDFAGRGGTWRDRYIRANAFRSDYNWLSTYMVMTIPVVGSLIVLGRLAWFRAAQALALALMGGAQLFSYTRGGWLGHAAQGLALAAMVGGRRLALWVLGLLAMAGAGLLVASQAGFQRDTVAASTVDTRLTVWAIGLRQVAMHPVAGIGYGNNSFVKKFPEYSVEAQAQVPEGARIIPAMHNTFLMVALGSGLPALLSFVWIFVALLRRLIPIPWGAAWNDRWSVLAAGIGLAVIGFAVRNLFDYMFMGSLAHIFWLLAAVGLTVTGSSWRSGGSGRQPGSPQDEGTSQAQQPAA</sequence>
<dbReference type="EMBL" id="FP929003">
    <property type="protein sequence ID" value="CBK42709.1"/>
    <property type="molecule type" value="Genomic_DNA"/>
</dbReference>
<dbReference type="InterPro" id="IPR007016">
    <property type="entry name" value="O-antigen_ligase-rel_domated"/>
</dbReference>
<name>D8PHH2_9BACT</name>
<keyword evidence="3 6" id="KW-1133">Transmembrane helix</keyword>
<feature type="transmembrane region" description="Helical" evidence="6">
    <location>
        <begin position="174"/>
        <end position="192"/>
    </location>
</feature>
<evidence type="ECO:0000313" key="8">
    <source>
        <dbReference type="EMBL" id="CBK42709.1"/>
    </source>
</evidence>
<feature type="transmembrane region" description="Helical" evidence="6">
    <location>
        <begin position="49"/>
        <end position="67"/>
    </location>
</feature>
<feature type="region of interest" description="Disordered" evidence="5">
    <location>
        <begin position="389"/>
        <end position="413"/>
    </location>
</feature>
<feature type="transmembrane region" description="Helical" evidence="6">
    <location>
        <begin position="341"/>
        <end position="361"/>
    </location>
</feature>
<gene>
    <name evidence="8" type="ORF">NIDE3013</name>
</gene>
<evidence type="ECO:0000256" key="3">
    <source>
        <dbReference type="ARBA" id="ARBA00022989"/>
    </source>
</evidence>
<reference evidence="8 9" key="1">
    <citation type="journal article" date="2010" name="Proc. Natl. Acad. Sci. U.S.A.">
        <title>A Nitrospira metagenome illuminates the physiology and evolution of globally important nitrite-oxidizing bacteria.</title>
        <authorList>
            <person name="Lucker S."/>
            <person name="Wagner M."/>
            <person name="Maixner F."/>
            <person name="Pelletier E."/>
            <person name="Koch H."/>
            <person name="Vacherie B."/>
            <person name="Rattei T."/>
            <person name="Sinninghe Damste J."/>
            <person name="Spieck E."/>
            <person name="Le Paslier D."/>
            <person name="Daims H."/>
        </authorList>
    </citation>
    <scope>NUCLEOTIDE SEQUENCE [LARGE SCALE GENOMIC DNA]</scope>
</reference>
<feature type="compositionally biased region" description="Polar residues" evidence="5">
    <location>
        <begin position="402"/>
        <end position="413"/>
    </location>
</feature>
<dbReference type="InterPro" id="IPR051533">
    <property type="entry name" value="WaaL-like"/>
</dbReference>
<dbReference type="KEGG" id="nde:NIDE3013"/>
<keyword evidence="4 6" id="KW-0472">Membrane</keyword>
<feature type="transmembrane region" description="Helical" evidence="6">
    <location>
        <begin position="302"/>
        <end position="329"/>
    </location>
</feature>
<feature type="transmembrane region" description="Helical" evidence="6">
    <location>
        <begin position="102"/>
        <end position="122"/>
    </location>
</feature>
<proteinExistence type="predicted"/>
<evidence type="ECO:0000256" key="6">
    <source>
        <dbReference type="SAM" id="Phobius"/>
    </source>
</evidence>
<dbReference type="Pfam" id="PF04932">
    <property type="entry name" value="Wzy_C"/>
    <property type="match status" value="1"/>
</dbReference>
<evidence type="ECO:0000256" key="4">
    <source>
        <dbReference type="ARBA" id="ARBA00023136"/>
    </source>
</evidence>
<keyword evidence="9" id="KW-1185">Reference proteome</keyword>
<feature type="transmembrane region" description="Helical" evidence="6">
    <location>
        <begin position="20"/>
        <end position="37"/>
    </location>
</feature>
<comment type="subcellular location">
    <subcellularLocation>
        <location evidence="1">Membrane</location>
        <topology evidence="1">Multi-pass membrane protein</topology>
    </subcellularLocation>
</comment>
<feature type="transmembrane region" description="Helical" evidence="6">
    <location>
        <begin position="212"/>
        <end position="229"/>
    </location>
</feature>
<feature type="compositionally biased region" description="Low complexity" evidence="5">
    <location>
        <begin position="389"/>
        <end position="401"/>
    </location>
</feature>
<feature type="transmembrane region" description="Helical" evidence="6">
    <location>
        <begin position="142"/>
        <end position="162"/>
    </location>
</feature>
<dbReference type="STRING" id="330214.NIDE3013"/>
<dbReference type="PANTHER" id="PTHR37422">
    <property type="entry name" value="TEICHURONIC ACID BIOSYNTHESIS PROTEIN TUAE"/>
    <property type="match status" value="1"/>
</dbReference>
<dbReference type="GO" id="GO:0016020">
    <property type="term" value="C:membrane"/>
    <property type="evidence" value="ECO:0007669"/>
    <property type="project" value="UniProtKB-SubCell"/>
</dbReference>
<feature type="domain" description="O-antigen ligase-related" evidence="7">
    <location>
        <begin position="174"/>
        <end position="318"/>
    </location>
</feature>
<dbReference type="AlphaFoldDB" id="D8PHH2"/>
<evidence type="ECO:0000259" key="7">
    <source>
        <dbReference type="Pfam" id="PF04932"/>
    </source>
</evidence>
<accession>D8PHH2</accession>